<dbReference type="Proteomes" id="UP000733379">
    <property type="component" value="Unassembled WGS sequence"/>
</dbReference>
<feature type="transmembrane region" description="Helical" evidence="8">
    <location>
        <begin position="291"/>
        <end position="316"/>
    </location>
</feature>
<proteinExistence type="inferred from homology"/>
<evidence type="ECO:0000256" key="7">
    <source>
        <dbReference type="ARBA" id="ARBA00024033"/>
    </source>
</evidence>
<evidence type="ECO:0000256" key="5">
    <source>
        <dbReference type="ARBA" id="ARBA00022989"/>
    </source>
</evidence>
<evidence type="ECO:0000256" key="3">
    <source>
        <dbReference type="ARBA" id="ARBA00022679"/>
    </source>
</evidence>
<gene>
    <name evidence="9" type="ORF">KO481_06515</name>
</gene>
<sequence>MRNAAARAFGFTGYPWRVTERSRVVDPDELPPATPAGPSEAGPTRRQLRLLTLAIALFAVSGIVCAVAGIWRGYIDLQVYRTGARVWLDGGNLYGPMPRVMGLSLPFTYPPLAALLFAPLVLMPLYCAEWVVLALAIASLALTLWLVLKRLRPHMDSPTRVALVIGTVALLGLSEPIRQTYNFGQINLFLMTAIVLDVLVRKPVWPRGLLIGIAVSIKLIPGGFLLYFLMRRDWRAAATVVLSALGAIGVGFALFPHDSAQYWFHTLFDTGRIGPPSFPGNQSLKGFAFRLGLSASSATIMWIVLSLVTIALAVVLMRRLFADADAARAAGTDADSDAPAAPAAELAALTVNAAAVLLVSPISWSHHWVWVALAAVVAADAVERGRRSRTYLLATAAIAVMFMVGPHWLLPHLKGSEHRWSLWEQVIGSSYVLVTFTVLVAATVAYRPIYRAAISTGARKAASAAE</sequence>
<keyword evidence="4 8" id="KW-0812">Transmembrane</keyword>
<evidence type="ECO:0000313" key="9">
    <source>
        <dbReference type="EMBL" id="MBU3061174.1"/>
    </source>
</evidence>
<organism evidence="9 10">
    <name type="scientific">Nocardia albiluteola</name>
    <dbReference type="NCBI Taxonomy" id="2842303"/>
    <lineage>
        <taxon>Bacteria</taxon>
        <taxon>Bacillati</taxon>
        <taxon>Actinomycetota</taxon>
        <taxon>Actinomycetes</taxon>
        <taxon>Mycobacteriales</taxon>
        <taxon>Nocardiaceae</taxon>
        <taxon>Nocardia</taxon>
    </lineage>
</organism>
<dbReference type="EMBL" id="JAHKNI010000002">
    <property type="protein sequence ID" value="MBU3061174.1"/>
    <property type="molecule type" value="Genomic_DNA"/>
</dbReference>
<comment type="caution">
    <text evidence="9">The sequence shown here is derived from an EMBL/GenBank/DDBJ whole genome shotgun (WGS) entry which is preliminary data.</text>
</comment>
<keyword evidence="3" id="KW-0808">Transferase</keyword>
<feature type="transmembrane region" description="Helical" evidence="8">
    <location>
        <begin position="209"/>
        <end position="230"/>
    </location>
</feature>
<evidence type="ECO:0000313" key="10">
    <source>
        <dbReference type="Proteomes" id="UP000733379"/>
    </source>
</evidence>
<feature type="transmembrane region" description="Helical" evidence="8">
    <location>
        <begin position="183"/>
        <end position="200"/>
    </location>
</feature>
<feature type="transmembrane region" description="Helical" evidence="8">
    <location>
        <begin position="430"/>
        <end position="450"/>
    </location>
</feature>
<keyword evidence="10" id="KW-1185">Reference proteome</keyword>
<feature type="transmembrane region" description="Helical" evidence="8">
    <location>
        <begin position="236"/>
        <end position="255"/>
    </location>
</feature>
<evidence type="ECO:0000256" key="8">
    <source>
        <dbReference type="SAM" id="Phobius"/>
    </source>
</evidence>
<dbReference type="Pfam" id="PF09594">
    <property type="entry name" value="GT87"/>
    <property type="match status" value="1"/>
</dbReference>
<protein>
    <submittedName>
        <fullName evidence="9">DUF2029 domain-containing protein</fullName>
    </submittedName>
</protein>
<keyword evidence="6 8" id="KW-0472">Membrane</keyword>
<evidence type="ECO:0000256" key="2">
    <source>
        <dbReference type="ARBA" id="ARBA00022475"/>
    </source>
</evidence>
<evidence type="ECO:0000256" key="4">
    <source>
        <dbReference type="ARBA" id="ARBA00022692"/>
    </source>
</evidence>
<evidence type="ECO:0000256" key="6">
    <source>
        <dbReference type="ARBA" id="ARBA00023136"/>
    </source>
</evidence>
<comment type="similarity">
    <text evidence="7">Belongs to the glycosyltransferase 87 family.</text>
</comment>
<feature type="transmembrane region" description="Helical" evidence="8">
    <location>
        <begin position="390"/>
        <end position="410"/>
    </location>
</feature>
<dbReference type="InterPro" id="IPR018584">
    <property type="entry name" value="GT87"/>
</dbReference>
<feature type="transmembrane region" description="Helical" evidence="8">
    <location>
        <begin position="130"/>
        <end position="148"/>
    </location>
</feature>
<feature type="transmembrane region" description="Helical" evidence="8">
    <location>
        <begin position="160"/>
        <end position="177"/>
    </location>
</feature>
<keyword evidence="2" id="KW-1003">Cell membrane</keyword>
<keyword evidence="5 8" id="KW-1133">Transmembrane helix</keyword>
<feature type="transmembrane region" description="Helical" evidence="8">
    <location>
        <begin position="107"/>
        <end position="124"/>
    </location>
</feature>
<comment type="subcellular location">
    <subcellularLocation>
        <location evidence="1">Cell membrane</location>
        <topology evidence="1">Multi-pass membrane protein</topology>
    </subcellularLocation>
</comment>
<accession>A0ABS6AT12</accession>
<feature type="transmembrane region" description="Helical" evidence="8">
    <location>
        <begin position="50"/>
        <end position="71"/>
    </location>
</feature>
<reference evidence="9 10" key="1">
    <citation type="submission" date="2021-06" db="EMBL/GenBank/DDBJ databases">
        <title>Actinomycetes sequencing.</title>
        <authorList>
            <person name="Shan Q."/>
        </authorList>
    </citation>
    <scope>NUCLEOTIDE SEQUENCE [LARGE SCALE GENOMIC DNA]</scope>
    <source>
        <strain evidence="9 10">NEAU-G5</strain>
    </source>
</reference>
<evidence type="ECO:0000256" key="1">
    <source>
        <dbReference type="ARBA" id="ARBA00004651"/>
    </source>
</evidence>
<name>A0ABS6AT12_9NOCA</name>